<gene>
    <name evidence="1" type="ORF">EM932_15500</name>
</gene>
<keyword evidence="2" id="KW-1185">Reference proteome</keyword>
<dbReference type="InterPro" id="IPR008964">
    <property type="entry name" value="Invasin/intimin_cell_adhesion"/>
</dbReference>
<dbReference type="EMBL" id="SRSO01000023">
    <property type="protein sequence ID" value="TGV01505.1"/>
    <property type="molecule type" value="Genomic_DNA"/>
</dbReference>
<dbReference type="AlphaFoldDB" id="A0A4S1DUK2"/>
<reference evidence="1 2" key="1">
    <citation type="submission" date="2019-04" db="EMBL/GenBank/DDBJ databases">
        <authorList>
            <person name="Liu A."/>
        </authorList>
    </citation>
    <scope>NUCLEOTIDE SEQUENCE [LARGE SCALE GENOMIC DNA]</scope>
    <source>
        <strain evidence="1 2">RZ03</strain>
    </source>
</reference>
<comment type="caution">
    <text evidence="1">The sequence shown here is derived from an EMBL/GenBank/DDBJ whole genome shotgun (WGS) entry which is preliminary data.</text>
</comment>
<evidence type="ECO:0000313" key="2">
    <source>
        <dbReference type="Proteomes" id="UP000307602"/>
    </source>
</evidence>
<protein>
    <submittedName>
        <fullName evidence="1">Uncharacterized protein</fullName>
    </submittedName>
</protein>
<dbReference type="OrthoDB" id="980944at2"/>
<name>A0A4S1DUK2_9FLAO</name>
<accession>A0A4S1DUK2</accession>
<dbReference type="Proteomes" id="UP000307602">
    <property type="component" value="Unassembled WGS sequence"/>
</dbReference>
<evidence type="ECO:0000313" key="1">
    <source>
        <dbReference type="EMBL" id="TGV01505.1"/>
    </source>
</evidence>
<proteinExistence type="predicted"/>
<dbReference type="SUPFAM" id="SSF49373">
    <property type="entry name" value="Invasin/intimin cell-adhesion fragments"/>
    <property type="match status" value="1"/>
</dbReference>
<organism evidence="1 2">
    <name type="scientific">Flavivirga rizhaonensis</name>
    <dbReference type="NCBI Taxonomy" id="2559571"/>
    <lineage>
        <taxon>Bacteria</taxon>
        <taxon>Pseudomonadati</taxon>
        <taxon>Bacteroidota</taxon>
        <taxon>Flavobacteriia</taxon>
        <taxon>Flavobacteriales</taxon>
        <taxon>Flavobacteriaceae</taxon>
        <taxon>Flavivirga</taxon>
    </lineage>
</organism>
<sequence>MHKRAYILATVLMFIGSFSLVGQSEIKDTFKLLTHDTEFEAGQNILLKFSGNSETNPLLYCTNSYGSVVIQGTNKNKILTFEMPKSIANKTGLVNWKLLTNATNLSGKFYITPKQEVITMETYLGPPSIEAGGTDYAMLVVIPTDPLDNPLQDSTQVNVKHQFLTSEYNNVVYTNYLIAYKNLYSETKSGRMLINSEALGTNSKEYTLNVLPAIPTNFKISYQQHHNYADGNQITTFTTSVIRDKYDNIVSDGTYVDVFITNKDNNILKTSGTTINGIATAKMIHPDHEDTWAVKAFIEGMAESDPLSLNFKQVITDFEVVFSDNSRTITVGPLQSFMKQMIPDGLQVKLHVYQNNTKIKTLIKSSFEGYVIFKLNEDIIPVPNDINDTFKIIIETARIEKSFENIKL</sequence>